<evidence type="ECO:0000313" key="2">
    <source>
        <dbReference type="EMBL" id="KAI0513539.1"/>
    </source>
</evidence>
<accession>A0A8T3BLA0</accession>
<proteinExistence type="predicted"/>
<sequence>MASLSNLNPKFSTRGEKKKEKTVELKANNTNTNSSRKPKHVKADFPTLKDHSSKEKGEEKLKFKKDKK</sequence>
<keyword evidence="3" id="KW-1185">Reference proteome</keyword>
<name>A0A8T3BLA0_DENNO</name>
<evidence type="ECO:0000313" key="3">
    <source>
        <dbReference type="Proteomes" id="UP000829196"/>
    </source>
</evidence>
<dbReference type="AlphaFoldDB" id="A0A8T3BLA0"/>
<feature type="region of interest" description="Disordered" evidence="1">
    <location>
        <begin position="1"/>
        <end position="68"/>
    </location>
</feature>
<reference evidence="2" key="1">
    <citation type="journal article" date="2022" name="Front. Genet.">
        <title>Chromosome-Scale Assembly of the Dendrobium nobile Genome Provides Insights Into the Molecular Mechanism of the Biosynthesis of the Medicinal Active Ingredient of Dendrobium.</title>
        <authorList>
            <person name="Xu Q."/>
            <person name="Niu S.-C."/>
            <person name="Li K.-L."/>
            <person name="Zheng P.-J."/>
            <person name="Zhang X.-J."/>
            <person name="Jia Y."/>
            <person name="Liu Y."/>
            <person name="Niu Y.-X."/>
            <person name="Yu L.-H."/>
            <person name="Chen D.-F."/>
            <person name="Zhang G.-Q."/>
        </authorList>
    </citation>
    <scope>NUCLEOTIDE SEQUENCE</scope>
    <source>
        <tissue evidence="2">Leaf</tissue>
    </source>
</reference>
<feature type="compositionally biased region" description="Basic and acidic residues" evidence="1">
    <location>
        <begin position="41"/>
        <end position="61"/>
    </location>
</feature>
<protein>
    <submittedName>
        <fullName evidence="2">Uncharacterized protein</fullName>
    </submittedName>
</protein>
<feature type="compositionally biased region" description="Basic and acidic residues" evidence="1">
    <location>
        <begin position="13"/>
        <end position="24"/>
    </location>
</feature>
<dbReference type="EMBL" id="JAGYWB010000008">
    <property type="protein sequence ID" value="KAI0513539.1"/>
    <property type="molecule type" value="Genomic_DNA"/>
</dbReference>
<gene>
    <name evidence="2" type="ORF">KFK09_009564</name>
</gene>
<feature type="compositionally biased region" description="Polar residues" evidence="1">
    <location>
        <begin position="1"/>
        <end position="11"/>
    </location>
</feature>
<organism evidence="2 3">
    <name type="scientific">Dendrobium nobile</name>
    <name type="common">Orchid</name>
    <dbReference type="NCBI Taxonomy" id="94219"/>
    <lineage>
        <taxon>Eukaryota</taxon>
        <taxon>Viridiplantae</taxon>
        <taxon>Streptophyta</taxon>
        <taxon>Embryophyta</taxon>
        <taxon>Tracheophyta</taxon>
        <taxon>Spermatophyta</taxon>
        <taxon>Magnoliopsida</taxon>
        <taxon>Liliopsida</taxon>
        <taxon>Asparagales</taxon>
        <taxon>Orchidaceae</taxon>
        <taxon>Epidendroideae</taxon>
        <taxon>Malaxideae</taxon>
        <taxon>Dendrobiinae</taxon>
        <taxon>Dendrobium</taxon>
    </lineage>
</organism>
<dbReference type="Proteomes" id="UP000829196">
    <property type="component" value="Unassembled WGS sequence"/>
</dbReference>
<evidence type="ECO:0000256" key="1">
    <source>
        <dbReference type="SAM" id="MobiDB-lite"/>
    </source>
</evidence>
<comment type="caution">
    <text evidence="2">The sequence shown here is derived from an EMBL/GenBank/DDBJ whole genome shotgun (WGS) entry which is preliminary data.</text>
</comment>